<feature type="transmembrane region" description="Helical" evidence="1">
    <location>
        <begin position="64"/>
        <end position="84"/>
    </location>
</feature>
<dbReference type="AlphaFoldDB" id="A0AA49GDT4"/>
<evidence type="ECO:0000313" key="2">
    <source>
        <dbReference type="EMBL" id="WKK74449.1"/>
    </source>
</evidence>
<keyword evidence="1" id="KW-0472">Membrane</keyword>
<keyword evidence="1" id="KW-1133">Transmembrane helix</keyword>
<evidence type="ECO:0000313" key="3">
    <source>
        <dbReference type="Proteomes" id="UP001230496"/>
    </source>
</evidence>
<dbReference type="EMBL" id="CP129971">
    <property type="protein sequence ID" value="WKK74449.1"/>
    <property type="molecule type" value="Genomic_DNA"/>
</dbReference>
<evidence type="ECO:0000256" key="1">
    <source>
        <dbReference type="SAM" id="Phobius"/>
    </source>
</evidence>
<dbReference type="RefSeq" id="WP_308347561.1">
    <property type="nucleotide sequence ID" value="NZ_CP129971.1"/>
</dbReference>
<feature type="transmembrane region" description="Helical" evidence="1">
    <location>
        <begin position="31"/>
        <end position="52"/>
    </location>
</feature>
<dbReference type="KEGG" id="msaa:QYS49_22285"/>
<keyword evidence="1" id="KW-0812">Transmembrane</keyword>
<organism evidence="2 3">
    <name type="scientific">Marivirga salinarum</name>
    <dbReference type="NCBI Taxonomy" id="3059078"/>
    <lineage>
        <taxon>Bacteria</taxon>
        <taxon>Pseudomonadati</taxon>
        <taxon>Bacteroidota</taxon>
        <taxon>Cytophagia</taxon>
        <taxon>Cytophagales</taxon>
        <taxon>Marivirgaceae</taxon>
        <taxon>Marivirga</taxon>
    </lineage>
</organism>
<gene>
    <name evidence="2" type="ORF">QYS49_22285</name>
</gene>
<dbReference type="Proteomes" id="UP001230496">
    <property type="component" value="Chromosome"/>
</dbReference>
<keyword evidence="3" id="KW-1185">Reference proteome</keyword>
<name>A0AA49GDT4_9BACT</name>
<protein>
    <submittedName>
        <fullName evidence="2">Uncharacterized protein</fullName>
    </submittedName>
</protein>
<feature type="transmembrane region" description="Helical" evidence="1">
    <location>
        <begin position="7"/>
        <end position="25"/>
    </location>
</feature>
<accession>A0AA49GDT4</accession>
<sequence>MKKIIYISGWLFSFIFVIGFLFKILQLPYSFIMLYVGGTVAGLICFPLVFYYKWRTHKLSTKRVLFQWVFGQSAVVIFVISTWLRFTNDFFANITFIIAFVILAFAFLPFLFFNMYQQSIEEI</sequence>
<proteinExistence type="predicted"/>
<reference evidence="2 3" key="1">
    <citation type="submission" date="2023-08" db="EMBL/GenBank/DDBJ databases">
        <title>Comparative genomics and taxonomic characterization of three novel marine species of genus Marivirga.</title>
        <authorList>
            <person name="Muhammad N."/>
            <person name="Kim S.-G."/>
        </authorList>
    </citation>
    <scope>NUCLEOTIDE SEQUENCE [LARGE SCALE GENOMIC DNA]</scope>
    <source>
        <strain evidence="2 3">BDSF4-3</strain>
    </source>
</reference>
<feature type="transmembrane region" description="Helical" evidence="1">
    <location>
        <begin position="90"/>
        <end position="113"/>
    </location>
</feature>